<evidence type="ECO:0000256" key="1">
    <source>
        <dbReference type="SAM" id="MobiDB-lite"/>
    </source>
</evidence>
<dbReference type="OrthoDB" id="2756558at2759"/>
<name>A0A1M2V9N4_TRAPU</name>
<feature type="transmembrane region" description="Helical" evidence="2">
    <location>
        <begin position="84"/>
        <end position="103"/>
    </location>
</feature>
<sequence length="200" mass="21481">MSAALDGDALAQLLSPMYARFTCLFSLLAPSHIMIFPPWSRSFTETRLEMVAIVMIVYEYLITFDQEVLLFWRRKPTGATVLFLMVRYLALLSYSFFGAATYAPMSAKSANQKALGQHATGTLSMGDGDENGDTLQFASRVLGSIGASLPGESVVSVLDGGQEADLEGELAAEEKAAEADEGPIGQAPPDVHGEIQTVSH</sequence>
<reference evidence="4 5" key="1">
    <citation type="submission" date="2016-10" db="EMBL/GenBank/DDBJ databases">
        <title>Genome sequence of the basidiomycete white-rot fungus Trametes pubescens.</title>
        <authorList>
            <person name="Makela M.R."/>
            <person name="Granchi Z."/>
            <person name="Peng M."/>
            <person name="De Vries R.P."/>
            <person name="Grigoriev I."/>
            <person name="Riley R."/>
            <person name="Hilden K."/>
        </authorList>
    </citation>
    <scope>NUCLEOTIDE SEQUENCE [LARGE SCALE GENOMIC DNA]</scope>
    <source>
        <strain evidence="4 5">FBCC735</strain>
    </source>
</reference>
<accession>A0A1M2V9N4</accession>
<feature type="domain" description="DUF6533" evidence="3">
    <location>
        <begin position="50"/>
        <end position="92"/>
    </location>
</feature>
<feature type="region of interest" description="Disordered" evidence="1">
    <location>
        <begin position="167"/>
        <end position="200"/>
    </location>
</feature>
<keyword evidence="5" id="KW-1185">Reference proteome</keyword>
<feature type="transmembrane region" description="Helical" evidence="2">
    <location>
        <begin position="17"/>
        <end position="36"/>
    </location>
</feature>
<dbReference type="Proteomes" id="UP000184267">
    <property type="component" value="Unassembled WGS sequence"/>
</dbReference>
<gene>
    <name evidence="4" type="ORF">TRAPUB_5053</name>
</gene>
<comment type="caution">
    <text evidence="4">The sequence shown here is derived from an EMBL/GenBank/DDBJ whole genome shotgun (WGS) entry which is preliminary data.</text>
</comment>
<dbReference type="AlphaFoldDB" id="A0A1M2V9N4"/>
<organism evidence="4 5">
    <name type="scientific">Trametes pubescens</name>
    <name type="common">White-rot fungus</name>
    <dbReference type="NCBI Taxonomy" id="154538"/>
    <lineage>
        <taxon>Eukaryota</taxon>
        <taxon>Fungi</taxon>
        <taxon>Dikarya</taxon>
        <taxon>Basidiomycota</taxon>
        <taxon>Agaricomycotina</taxon>
        <taxon>Agaricomycetes</taxon>
        <taxon>Polyporales</taxon>
        <taxon>Polyporaceae</taxon>
        <taxon>Trametes</taxon>
    </lineage>
</organism>
<evidence type="ECO:0000313" key="5">
    <source>
        <dbReference type="Proteomes" id="UP000184267"/>
    </source>
</evidence>
<evidence type="ECO:0000256" key="2">
    <source>
        <dbReference type="SAM" id="Phobius"/>
    </source>
</evidence>
<dbReference type="Pfam" id="PF20151">
    <property type="entry name" value="DUF6533"/>
    <property type="match status" value="1"/>
</dbReference>
<protein>
    <recommendedName>
        <fullName evidence="3">DUF6533 domain-containing protein</fullName>
    </recommendedName>
</protein>
<evidence type="ECO:0000313" key="4">
    <source>
        <dbReference type="EMBL" id="OJT04233.1"/>
    </source>
</evidence>
<keyword evidence="2" id="KW-0472">Membrane</keyword>
<proteinExistence type="predicted"/>
<feature type="transmembrane region" description="Helical" evidence="2">
    <location>
        <begin position="48"/>
        <end position="64"/>
    </location>
</feature>
<keyword evidence="2" id="KW-0812">Transmembrane</keyword>
<dbReference type="EMBL" id="MNAD01001553">
    <property type="protein sequence ID" value="OJT04233.1"/>
    <property type="molecule type" value="Genomic_DNA"/>
</dbReference>
<dbReference type="InterPro" id="IPR045340">
    <property type="entry name" value="DUF6533"/>
</dbReference>
<evidence type="ECO:0000259" key="3">
    <source>
        <dbReference type="Pfam" id="PF20151"/>
    </source>
</evidence>
<keyword evidence="2" id="KW-1133">Transmembrane helix</keyword>